<dbReference type="InterPro" id="IPR032675">
    <property type="entry name" value="LRR_dom_sf"/>
</dbReference>
<proteinExistence type="inferred from homology"/>
<keyword evidence="2" id="KW-0433">Leucine-rich repeat</keyword>
<dbReference type="GO" id="GO:0051707">
    <property type="term" value="P:response to other organism"/>
    <property type="evidence" value="ECO:0007669"/>
    <property type="project" value="UniProtKB-ARBA"/>
</dbReference>
<dbReference type="RefSeq" id="XP_044967992.1">
    <property type="nucleotide sequence ID" value="XM_045112057.1"/>
</dbReference>
<dbReference type="Gramene" id="HORVU.MOREX.r2.2HG0164610.1">
    <property type="protein sequence ID" value="HORVU.MOREX.r2.2HG0164610.1.CDS.1"/>
    <property type="gene ID" value="HORVU.MOREX.r2.2HG0164610"/>
</dbReference>
<dbReference type="Pfam" id="PF18052">
    <property type="entry name" value="Rx_N"/>
    <property type="match status" value="1"/>
</dbReference>
<dbReference type="InterPro" id="IPR036388">
    <property type="entry name" value="WH-like_DNA-bd_sf"/>
</dbReference>
<dbReference type="PRINTS" id="PR00364">
    <property type="entry name" value="DISEASERSIST"/>
</dbReference>
<dbReference type="InterPro" id="IPR027417">
    <property type="entry name" value="P-loop_NTPase"/>
</dbReference>
<evidence type="ECO:0000259" key="10">
    <source>
        <dbReference type="Pfam" id="PF25019"/>
    </source>
</evidence>
<feature type="domain" description="Disease resistance N-terminal" evidence="8">
    <location>
        <begin position="13"/>
        <end position="91"/>
    </location>
</feature>
<feature type="domain" description="NB-ARC" evidence="7">
    <location>
        <begin position="285"/>
        <end position="455"/>
    </location>
</feature>
<keyword evidence="4" id="KW-0547">Nucleotide-binding</keyword>
<evidence type="ECO:0000256" key="6">
    <source>
        <dbReference type="ARBA" id="ARBA00022840"/>
    </source>
</evidence>
<dbReference type="GO" id="GO:0006952">
    <property type="term" value="P:defense response"/>
    <property type="evidence" value="ECO:0007669"/>
    <property type="project" value="UniProtKB-KW"/>
</dbReference>
<evidence type="ECO:0000259" key="8">
    <source>
        <dbReference type="Pfam" id="PF18052"/>
    </source>
</evidence>
<dbReference type="GO" id="GO:0043531">
    <property type="term" value="F:ADP binding"/>
    <property type="evidence" value="ECO:0007669"/>
    <property type="project" value="InterPro"/>
</dbReference>
<reference evidence="11" key="2">
    <citation type="submission" date="2020-10" db="EMBL/GenBank/DDBJ databases">
        <authorList>
            <person name="Scholz U."/>
            <person name="Mascher M."/>
            <person name="Fiebig A."/>
        </authorList>
    </citation>
    <scope>NUCLEOTIDE SEQUENCE [LARGE SCALE GENOMIC DNA]</scope>
    <source>
        <strain evidence="11">cv. Morex</strain>
    </source>
</reference>
<evidence type="ECO:0000313" key="12">
    <source>
        <dbReference type="Proteomes" id="UP000011116"/>
    </source>
</evidence>
<dbReference type="Pfam" id="PF00931">
    <property type="entry name" value="NB-ARC"/>
    <property type="match status" value="1"/>
</dbReference>
<dbReference type="KEGG" id="hvg:123427920"/>
<keyword evidence="12" id="KW-1185">Reference proteome</keyword>
<reference evidence="11" key="3">
    <citation type="submission" date="2022-01" db="UniProtKB">
        <authorList>
            <consortium name="EnsemblPlants"/>
        </authorList>
    </citation>
    <scope>IDENTIFICATION</scope>
    <source>
        <strain evidence="11">subsp. vulgare</strain>
    </source>
</reference>
<keyword evidence="3" id="KW-0677">Repeat</keyword>
<dbReference type="PANTHER" id="PTHR36766">
    <property type="entry name" value="PLANT BROAD-SPECTRUM MILDEW RESISTANCE PROTEIN RPW8"/>
    <property type="match status" value="1"/>
</dbReference>
<evidence type="ECO:0000259" key="9">
    <source>
        <dbReference type="Pfam" id="PF23559"/>
    </source>
</evidence>
<reference evidence="12" key="1">
    <citation type="journal article" date="2012" name="Nature">
        <title>A physical, genetic and functional sequence assembly of the barley genome.</title>
        <authorList>
            <consortium name="The International Barley Genome Sequencing Consortium"/>
            <person name="Mayer K.F."/>
            <person name="Waugh R."/>
            <person name="Brown J.W."/>
            <person name="Schulman A."/>
            <person name="Langridge P."/>
            <person name="Platzer M."/>
            <person name="Fincher G.B."/>
            <person name="Muehlbauer G.J."/>
            <person name="Sato K."/>
            <person name="Close T.J."/>
            <person name="Wise R.P."/>
            <person name="Stein N."/>
        </authorList>
    </citation>
    <scope>NUCLEOTIDE SEQUENCE [LARGE SCALE GENOMIC DNA]</scope>
    <source>
        <strain evidence="12">cv. Morex</strain>
    </source>
</reference>
<dbReference type="Gene3D" id="1.10.10.10">
    <property type="entry name" value="Winged helix-like DNA-binding domain superfamily/Winged helix DNA-binding domain"/>
    <property type="match status" value="1"/>
</dbReference>
<comment type="similarity">
    <text evidence="1">Belongs to the disease resistance NB-LRR family.</text>
</comment>
<gene>
    <name evidence="11" type="primary">LOC123427920</name>
</gene>
<dbReference type="PANTHER" id="PTHR36766:SF40">
    <property type="entry name" value="DISEASE RESISTANCE PROTEIN RGA3"/>
    <property type="match status" value="1"/>
</dbReference>
<feature type="domain" description="Disease resistance protein winged helix" evidence="9">
    <location>
        <begin position="541"/>
        <end position="610"/>
    </location>
</feature>
<name>A0A8I6X7F6_HORVV</name>
<dbReference type="Gene3D" id="1.20.5.4130">
    <property type="match status" value="1"/>
</dbReference>
<sequence>MDLALNAAQWVVGKALAPVADGLLQSWAGSNQLGPNMEALRMELLLVKATLENAGDKQLDGRQALEELLQKMQDLAHNAEDVLDELDYFRIHDELYGTCDAANEDTRGCGHNVLLNARHTAKAVGKLLSCTSASTSGDHVEEDATHRVLCCAPPRARERARGSSSSAAGEEVSSRMSKFGKFFPCSSIPKVHDDDDSGNSILSGVHARKVPQNNPANETTILRFHRVDVSNRMKQIVEQLRPMRQEVTTILRDCRLRIAAGPAHNRPTTTSESLEPKLHGRDHMLNSIIHDITKGKYCGKDLTVLPLVGPGGIGKTTLTQYIHNAQEVQNHFEVVVWTCVSLDFNPNKLLEEIKGKIPNVEGEKEGEVGKVIEQRLKSKRLLLILDDMWKCGDQEDWERWLLPFKKSQTKGSMILVTTRFQALAETVKTTGRYIKLGGLEPQEFRKLFLAYIFGDEDSTEDHTYLLETGDKIIEKLKGSPLAAKTVGRLLRDHLDLHHWKMVLESKEWETQTGNHDIMPALKLSYDYLPFDIKQCFSYSALFPEDYKFHSKQLIHFWIGLDILHSSGETRTKEDIGLRNLNYLVTHGFFRKEETSGEPYYIIHDLLHNLALKIASHECLSLNFPNVRSIGIHPCTRHLSVIIDIVDCDKAMASENIETELRKLKTRFSVEKLQTLMVFGEMDESIASIFGDFLREANALRVLFFSKMCIPVESMLHNFSTLVHLRYLSLGTMLKMYLPDTISRFYHLKILDLEEWCGYHDVPRDMSNLAKLCHIPTQRDELHSCIYNVGKLKLLQELKAFKVNKENEGFEQKQLEDLVELRELGIYNLEKIHTQEEAAKAKLINKNYLRVLTLSWDSEQTNAKPEDEGLVLESLQPHRNLQELYIRGNKGPSCPTWLGDKLDVEALKSLHLFRVSWDVFPSFGKMWDLRELTLNHISTIKEFGLEESLCKLLKKITLTGLENFEKWVPQPTHFFPHLQVLIIIDCPKLSELPFSCHIVYPLKQDWNTDWFPKLQELKIENCPEVLLLPPIPWTQSLCFVKINDVGSKLLHDLVYSKSSSGVALNIHGKDGLLSFDQLLLFSQLTELQELNIYNSPPLELKYFLMLTSLKTLLAWSSNLGVVPSEVQSGVEWQHPVDEIKIWSSDSSGKELSQFLSHLPKLSKLEVNSCKNITQLAVGVDLQQTTVPVVSSSISLDVITMDDTQTQVKVEQQEIAEVEKEEANTVDDDGLLLLPAHLSNSLQELAIDSGNLVVHSLNALKALTRLELKDCSFRHPFPSCLLDLELSSVEGVLTLSNLTSLTRLEIYRCGEDFRCEGLLPLLTRGHLSSLEVIGSPNFFGGWEWDPNAMWGRSSKLQKVETDDIQGFLGAPALCSLLSSSLSDLHFSWNDETAHFTNEQEEAFQCLTSLQVLYFWFCHKLEHLPAALNKLTNLKRLVICGCPALRSLPKDGLPSSLRELDVEDCVNKELTEHCRRLMGTIPKIRL</sequence>
<evidence type="ECO:0000256" key="4">
    <source>
        <dbReference type="ARBA" id="ARBA00022741"/>
    </source>
</evidence>
<keyword evidence="6" id="KW-0067">ATP-binding</keyword>
<dbReference type="InterPro" id="IPR041118">
    <property type="entry name" value="Rx_N"/>
</dbReference>
<dbReference type="GO" id="GO:0005524">
    <property type="term" value="F:ATP binding"/>
    <property type="evidence" value="ECO:0007669"/>
    <property type="project" value="UniProtKB-KW"/>
</dbReference>
<evidence type="ECO:0000256" key="3">
    <source>
        <dbReference type="ARBA" id="ARBA00022737"/>
    </source>
</evidence>
<dbReference type="OrthoDB" id="671551at2759"/>
<dbReference type="Pfam" id="PF25019">
    <property type="entry name" value="LRR_R13L1-DRL21"/>
    <property type="match status" value="1"/>
</dbReference>
<evidence type="ECO:0000259" key="7">
    <source>
        <dbReference type="Pfam" id="PF00931"/>
    </source>
</evidence>
<keyword evidence="5" id="KW-0611">Plant defense</keyword>
<evidence type="ECO:0000256" key="1">
    <source>
        <dbReference type="ARBA" id="ARBA00008894"/>
    </source>
</evidence>
<dbReference type="Proteomes" id="UP000011116">
    <property type="component" value="Chromosome 2H"/>
</dbReference>
<dbReference type="GeneID" id="123427920"/>
<feature type="domain" description="R13L1/DRL21-like LRR repeat region" evidence="10">
    <location>
        <begin position="812"/>
        <end position="935"/>
    </location>
</feature>
<evidence type="ECO:0008006" key="13">
    <source>
        <dbReference type="Google" id="ProtNLM"/>
    </source>
</evidence>
<dbReference type="EnsemblPlants" id="HORVU.MOREX.r3.2HG0198130.1">
    <property type="protein sequence ID" value="HORVU.MOREX.r3.2HG0198130.1.CDS1"/>
    <property type="gene ID" value="HORVU.MOREX.r3.2HG0198130"/>
</dbReference>
<dbReference type="InterPro" id="IPR058922">
    <property type="entry name" value="WHD_DRP"/>
</dbReference>
<dbReference type="SUPFAM" id="SSF52540">
    <property type="entry name" value="P-loop containing nucleoside triphosphate hydrolases"/>
    <property type="match status" value="1"/>
</dbReference>
<dbReference type="Gene3D" id="3.40.50.300">
    <property type="entry name" value="P-loop containing nucleotide triphosphate hydrolases"/>
    <property type="match status" value="1"/>
</dbReference>
<dbReference type="Gramene" id="HORVU.MOREX.r3.2HG0198130.1">
    <property type="protein sequence ID" value="HORVU.MOREX.r3.2HG0198130.1.CDS1"/>
    <property type="gene ID" value="HORVU.MOREX.r3.2HG0198130"/>
</dbReference>
<dbReference type="Pfam" id="PF23559">
    <property type="entry name" value="WHD_DRP"/>
    <property type="match status" value="1"/>
</dbReference>
<evidence type="ECO:0000256" key="5">
    <source>
        <dbReference type="ARBA" id="ARBA00022821"/>
    </source>
</evidence>
<protein>
    <recommendedName>
        <fullName evidence="13">AAA+ ATPase domain-containing protein</fullName>
    </recommendedName>
</protein>
<evidence type="ECO:0000256" key="2">
    <source>
        <dbReference type="ARBA" id="ARBA00022614"/>
    </source>
</evidence>
<dbReference type="SUPFAM" id="SSF52058">
    <property type="entry name" value="L domain-like"/>
    <property type="match status" value="2"/>
</dbReference>
<organism evidence="11 12">
    <name type="scientific">Hordeum vulgare subsp. vulgare</name>
    <name type="common">Domesticated barley</name>
    <dbReference type="NCBI Taxonomy" id="112509"/>
    <lineage>
        <taxon>Eukaryota</taxon>
        <taxon>Viridiplantae</taxon>
        <taxon>Streptophyta</taxon>
        <taxon>Embryophyta</taxon>
        <taxon>Tracheophyta</taxon>
        <taxon>Spermatophyta</taxon>
        <taxon>Magnoliopsida</taxon>
        <taxon>Liliopsida</taxon>
        <taxon>Poales</taxon>
        <taxon>Poaceae</taxon>
        <taxon>BOP clade</taxon>
        <taxon>Pooideae</taxon>
        <taxon>Triticodae</taxon>
        <taxon>Triticeae</taxon>
        <taxon>Hordeinae</taxon>
        <taxon>Hordeum</taxon>
    </lineage>
</organism>
<dbReference type="InterPro" id="IPR056789">
    <property type="entry name" value="LRR_R13L1-DRL21"/>
</dbReference>
<evidence type="ECO:0000313" key="11">
    <source>
        <dbReference type="EnsemblPlants" id="HORVU.MOREX.r3.2HG0198130.1.CDS1"/>
    </source>
</evidence>
<dbReference type="Gene3D" id="3.80.10.10">
    <property type="entry name" value="Ribonuclease Inhibitor"/>
    <property type="match status" value="3"/>
</dbReference>
<dbReference type="InterPro" id="IPR002182">
    <property type="entry name" value="NB-ARC"/>
</dbReference>
<accession>A0A8I6X7F6</accession>